<proteinExistence type="predicted"/>
<gene>
    <name evidence="1" type="ORF">EDD41_0291</name>
</gene>
<protein>
    <submittedName>
        <fullName evidence="1">Transposase IS204/IS1001/IS1096/IS1165 family protein</fullName>
    </submittedName>
</protein>
<evidence type="ECO:0000313" key="2">
    <source>
        <dbReference type="Proteomes" id="UP000275749"/>
    </source>
</evidence>
<dbReference type="EMBL" id="RKHG01000001">
    <property type="protein sequence ID" value="ROR53164.1"/>
    <property type="molecule type" value="Genomic_DNA"/>
</dbReference>
<accession>A0A3N1ZQK2</accession>
<sequence>MDNATFTTPDLTTFCRLGDLGLVVTGQHLTDERAVLACRPVEPDDWCHHCGCHGQPRDSVVRELAHVPFGWRPTTLQVRLRRYQCTGCGRIWRQDLTHAAAPRSCLSRGALRWALEALVVSHLPVSRIAAALGVAWNTANDAVLAEGQRLLIDQPGRLTGVTVIGVDEHVWRHTRRGDKGP</sequence>
<dbReference type="Proteomes" id="UP000275749">
    <property type="component" value="Unassembled WGS sequence"/>
</dbReference>
<dbReference type="AlphaFoldDB" id="A0A3N1ZQK2"/>
<reference evidence="1 2" key="1">
    <citation type="submission" date="2018-11" db="EMBL/GenBank/DDBJ databases">
        <title>Sequencing the genomes of 1000 actinobacteria strains.</title>
        <authorList>
            <person name="Klenk H.-P."/>
        </authorList>
    </citation>
    <scope>NUCLEOTIDE SEQUENCE [LARGE SCALE GENOMIC DNA]</scope>
    <source>
        <strain evidence="1 2">DSM 10546</strain>
    </source>
</reference>
<organism evidence="1 2">
    <name type="scientific">Luteococcus japonicus</name>
    <dbReference type="NCBI Taxonomy" id="33984"/>
    <lineage>
        <taxon>Bacteria</taxon>
        <taxon>Bacillati</taxon>
        <taxon>Actinomycetota</taxon>
        <taxon>Actinomycetes</taxon>
        <taxon>Propionibacteriales</taxon>
        <taxon>Propionibacteriaceae</taxon>
        <taxon>Luteococcus</taxon>
    </lineage>
</organism>
<comment type="caution">
    <text evidence="1">The sequence shown here is derived from an EMBL/GenBank/DDBJ whole genome shotgun (WGS) entry which is preliminary data.</text>
</comment>
<name>A0A3N1ZQK2_9ACTN</name>
<evidence type="ECO:0000313" key="1">
    <source>
        <dbReference type="EMBL" id="ROR53164.1"/>
    </source>
</evidence>